<organism evidence="1 2">
    <name type="scientific">Ectobacillus antri</name>
    <dbReference type="NCBI Taxonomy" id="2486280"/>
    <lineage>
        <taxon>Bacteria</taxon>
        <taxon>Bacillati</taxon>
        <taxon>Bacillota</taxon>
        <taxon>Bacilli</taxon>
        <taxon>Bacillales</taxon>
        <taxon>Bacillaceae</taxon>
        <taxon>Ectobacillus</taxon>
    </lineage>
</organism>
<gene>
    <name evidence="1" type="ORF">P6P90_13465</name>
</gene>
<keyword evidence="2" id="KW-1185">Reference proteome</keyword>
<evidence type="ECO:0000313" key="1">
    <source>
        <dbReference type="EMBL" id="MDG5754966.1"/>
    </source>
</evidence>
<dbReference type="RefSeq" id="WP_278018473.1">
    <property type="nucleotide sequence ID" value="NZ_JARRRY010000015.1"/>
</dbReference>
<comment type="caution">
    <text evidence="1">The sequence shown here is derived from an EMBL/GenBank/DDBJ whole genome shotgun (WGS) entry which is preliminary data.</text>
</comment>
<accession>A0ABT6H6I7</accession>
<name>A0ABT6H6I7_9BACI</name>
<evidence type="ECO:0000313" key="2">
    <source>
        <dbReference type="Proteomes" id="UP001218246"/>
    </source>
</evidence>
<dbReference type="EMBL" id="JARULN010000016">
    <property type="protein sequence ID" value="MDG5754966.1"/>
    <property type="molecule type" value="Genomic_DNA"/>
</dbReference>
<dbReference type="Proteomes" id="UP001218246">
    <property type="component" value="Unassembled WGS sequence"/>
</dbReference>
<reference evidence="1 2" key="1">
    <citation type="submission" date="2023-04" db="EMBL/GenBank/DDBJ databases">
        <title>Ectobacillus antri isolated from activated sludge.</title>
        <authorList>
            <person name="Yan P."/>
            <person name="Liu X."/>
        </authorList>
    </citation>
    <scope>NUCLEOTIDE SEQUENCE [LARGE SCALE GENOMIC DNA]</scope>
    <source>
        <strain evidence="1 2">C18H</strain>
    </source>
</reference>
<sequence>MRNFLVNQIENQGCKLQEAINELNFQKAYECQVIIREIENMMEVYEEEIDIEEVINKYYYSSRQVAKKIKKSHATVVRGAQNGKLKGIKIGRDYFFKKNLIDNLNLYSQSEKER</sequence>
<protein>
    <submittedName>
        <fullName evidence="1">Helix-turn-helix domain-containing protein</fullName>
    </submittedName>
</protein>
<proteinExistence type="predicted"/>